<dbReference type="RefSeq" id="WP_332863067.1">
    <property type="nucleotide sequence ID" value="NZ_JBAFSM010000001.1"/>
</dbReference>
<dbReference type="EMBL" id="JBAFSM010000001">
    <property type="protein sequence ID" value="MEG3435619.1"/>
    <property type="molecule type" value="Genomic_DNA"/>
</dbReference>
<feature type="region of interest" description="Disordered" evidence="1">
    <location>
        <begin position="64"/>
        <end position="90"/>
    </location>
</feature>
<reference evidence="2 3" key="1">
    <citation type="submission" date="2024-01" db="EMBL/GenBank/DDBJ databases">
        <title>Genomic insights into the taxonomy and metabolism of the cyanobacterium Pannus brasiliensis CCIBt3594.</title>
        <authorList>
            <person name="Machado M."/>
            <person name="Botero N.B."/>
            <person name="Andreote A.P.D."/>
            <person name="Feitosa A.M.T."/>
            <person name="Popin R."/>
            <person name="Sivonen K."/>
            <person name="Fiore M.F."/>
        </authorList>
    </citation>
    <scope>NUCLEOTIDE SEQUENCE [LARGE SCALE GENOMIC DNA]</scope>
    <source>
        <strain evidence="2 3">CCIBt3594</strain>
    </source>
</reference>
<evidence type="ECO:0000313" key="3">
    <source>
        <dbReference type="Proteomes" id="UP001328733"/>
    </source>
</evidence>
<dbReference type="AlphaFoldDB" id="A0AAW9QKE1"/>
<keyword evidence="3" id="KW-1185">Reference proteome</keyword>
<proteinExistence type="predicted"/>
<gene>
    <name evidence="2" type="ORF">V0288_00670</name>
</gene>
<organism evidence="2 3">
    <name type="scientific">Pannus brasiliensis CCIBt3594</name>
    <dbReference type="NCBI Taxonomy" id="1427578"/>
    <lineage>
        <taxon>Bacteria</taxon>
        <taxon>Bacillati</taxon>
        <taxon>Cyanobacteriota</taxon>
        <taxon>Cyanophyceae</taxon>
        <taxon>Oscillatoriophycideae</taxon>
        <taxon>Chroococcales</taxon>
        <taxon>Microcystaceae</taxon>
        <taxon>Pannus</taxon>
    </lineage>
</organism>
<comment type="caution">
    <text evidence="2">The sequence shown here is derived from an EMBL/GenBank/DDBJ whole genome shotgun (WGS) entry which is preliminary data.</text>
</comment>
<dbReference type="Proteomes" id="UP001328733">
    <property type="component" value="Unassembled WGS sequence"/>
</dbReference>
<evidence type="ECO:0000313" key="2">
    <source>
        <dbReference type="EMBL" id="MEG3435619.1"/>
    </source>
</evidence>
<sequence length="118" mass="13627">MSDRETIPIEVPSEIARFYRSASPEEKERIGLQLTDILRSIVENSREQAIDRLKKSLEKVRREAGENSLTSEILESSRESDRKPEKDRLGRIMDEIGNKSIERGLTMEILAEILQENE</sequence>
<protein>
    <submittedName>
        <fullName evidence="2">Uncharacterized protein</fullName>
    </submittedName>
</protein>
<feature type="compositionally biased region" description="Basic and acidic residues" evidence="1">
    <location>
        <begin position="75"/>
        <end position="90"/>
    </location>
</feature>
<accession>A0AAW9QKE1</accession>
<name>A0AAW9QKE1_9CHRO</name>
<evidence type="ECO:0000256" key="1">
    <source>
        <dbReference type="SAM" id="MobiDB-lite"/>
    </source>
</evidence>